<dbReference type="CDD" id="cd16098">
    <property type="entry name" value="FliS"/>
    <property type="match status" value="1"/>
</dbReference>
<keyword evidence="8" id="KW-0969">Cilium</keyword>
<evidence type="ECO:0000256" key="6">
    <source>
        <dbReference type="PIRNR" id="PIRNR039090"/>
    </source>
</evidence>
<keyword evidence="9" id="KW-1185">Reference proteome</keyword>
<sequence length="158" mass="16328">MYARNSAAGTGASAYAAVGLQSAAMSASPHQLITMLFDGTKTAITMARHHMANGEIAAKGNAISKAINIIDNGLKASIDAEAGGAAGAALAANVSALYDYIKQRLMYANLRNDPALLDEADRLLDNISSAWREIDPHKPSYAPDASDAPAATRLSIGA</sequence>
<dbReference type="OrthoDB" id="9792010at2"/>
<dbReference type="Proteomes" id="UP000064243">
    <property type="component" value="Unassembled WGS sequence"/>
</dbReference>
<keyword evidence="3 6" id="KW-0963">Cytoplasm</keyword>
<comment type="caution">
    <text evidence="8">The sequence shown here is derived from an EMBL/GenBank/DDBJ whole genome shotgun (WGS) entry which is preliminary data.</text>
</comment>
<dbReference type="NCBIfam" id="TIGR00208">
    <property type="entry name" value="fliS"/>
    <property type="match status" value="1"/>
</dbReference>
<dbReference type="SUPFAM" id="SSF101116">
    <property type="entry name" value="Flagellar export chaperone FliS"/>
    <property type="match status" value="1"/>
</dbReference>
<organism evidence="8 9">
    <name type="scientific">Thiobacillus denitrificans</name>
    <dbReference type="NCBI Taxonomy" id="36861"/>
    <lineage>
        <taxon>Bacteria</taxon>
        <taxon>Pseudomonadati</taxon>
        <taxon>Pseudomonadota</taxon>
        <taxon>Betaproteobacteria</taxon>
        <taxon>Nitrosomonadales</taxon>
        <taxon>Thiobacillaceae</taxon>
        <taxon>Thiobacillus</taxon>
    </lineage>
</organism>
<dbReference type="PIRSF" id="PIRSF039090">
    <property type="entry name" value="Flis"/>
    <property type="match status" value="1"/>
</dbReference>
<reference evidence="8 9" key="1">
    <citation type="journal article" date="2015" name="Appl. Environ. Microbiol.">
        <title>Aerobic and Anaerobic Thiosulfate Oxidation by a Cold-Adapted, Subglacial Chemoautotroph.</title>
        <authorList>
            <person name="Harrold Z.R."/>
            <person name="Skidmore M.L."/>
            <person name="Hamilton T.L."/>
            <person name="Desch L."/>
            <person name="Amada K."/>
            <person name="van Gelder W."/>
            <person name="Glover K."/>
            <person name="Roden E.E."/>
            <person name="Boyd E.S."/>
        </authorList>
    </citation>
    <scope>NUCLEOTIDE SEQUENCE [LARGE SCALE GENOMIC DNA]</scope>
    <source>
        <strain evidence="8 9">RG</strain>
    </source>
</reference>
<dbReference type="PANTHER" id="PTHR34773:SF1">
    <property type="entry name" value="FLAGELLAR SECRETION CHAPERONE FLIS"/>
    <property type="match status" value="1"/>
</dbReference>
<evidence type="ECO:0000256" key="7">
    <source>
        <dbReference type="SAM" id="MobiDB-lite"/>
    </source>
</evidence>
<evidence type="ECO:0000313" key="8">
    <source>
        <dbReference type="EMBL" id="KVW92200.1"/>
    </source>
</evidence>
<dbReference type="RefSeq" id="WP_059759167.1">
    <property type="nucleotide sequence ID" value="NZ_LDUG01000060.1"/>
</dbReference>
<dbReference type="GO" id="GO:0005829">
    <property type="term" value="C:cytosol"/>
    <property type="evidence" value="ECO:0007669"/>
    <property type="project" value="UniProtKB-SubCell"/>
</dbReference>
<dbReference type="InterPro" id="IPR036584">
    <property type="entry name" value="FliS_sf"/>
</dbReference>
<protein>
    <recommendedName>
        <fullName evidence="6">Flagellar secretion chaperone FliS</fullName>
    </recommendedName>
</protein>
<comment type="subcellular location">
    <subcellularLocation>
        <location evidence="1 6">Cytoplasm</location>
        <location evidence="1 6">Cytosol</location>
    </subcellularLocation>
</comment>
<dbReference type="Pfam" id="PF02561">
    <property type="entry name" value="FliS"/>
    <property type="match status" value="1"/>
</dbReference>
<evidence type="ECO:0000313" key="9">
    <source>
        <dbReference type="Proteomes" id="UP000064243"/>
    </source>
</evidence>
<dbReference type="GO" id="GO:0044780">
    <property type="term" value="P:bacterial-type flagellum assembly"/>
    <property type="evidence" value="ECO:0007669"/>
    <property type="project" value="InterPro"/>
</dbReference>
<dbReference type="PATRIC" id="fig|36861.3.peg.3135"/>
<proteinExistence type="inferred from homology"/>
<feature type="compositionally biased region" description="Low complexity" evidence="7">
    <location>
        <begin position="139"/>
        <end position="151"/>
    </location>
</feature>
<evidence type="ECO:0000256" key="1">
    <source>
        <dbReference type="ARBA" id="ARBA00004514"/>
    </source>
</evidence>
<dbReference type="GO" id="GO:0071973">
    <property type="term" value="P:bacterial-type flagellum-dependent cell motility"/>
    <property type="evidence" value="ECO:0007669"/>
    <property type="project" value="TreeGrafter"/>
</dbReference>
<comment type="similarity">
    <text evidence="2 6">Belongs to the FliS family.</text>
</comment>
<name>A0A106BGP6_THIDE</name>
<evidence type="ECO:0000256" key="3">
    <source>
        <dbReference type="ARBA" id="ARBA00022490"/>
    </source>
</evidence>
<dbReference type="Gene3D" id="1.20.120.340">
    <property type="entry name" value="Flagellar protein FliS"/>
    <property type="match status" value="1"/>
</dbReference>
<dbReference type="InterPro" id="IPR003713">
    <property type="entry name" value="FliS"/>
</dbReference>
<keyword evidence="8" id="KW-0282">Flagellum</keyword>
<dbReference type="EMBL" id="LDUG01000060">
    <property type="protein sequence ID" value="KVW92200.1"/>
    <property type="molecule type" value="Genomic_DNA"/>
</dbReference>
<keyword evidence="8" id="KW-0966">Cell projection</keyword>
<dbReference type="AlphaFoldDB" id="A0A106BGP6"/>
<gene>
    <name evidence="8" type="ORF">ABW22_15915</name>
</gene>
<keyword evidence="5" id="KW-0143">Chaperone</keyword>
<evidence type="ECO:0000256" key="4">
    <source>
        <dbReference type="ARBA" id="ARBA00022795"/>
    </source>
</evidence>
<accession>A0A106BGP6</accession>
<dbReference type="PANTHER" id="PTHR34773">
    <property type="entry name" value="FLAGELLAR SECRETION CHAPERONE FLIS"/>
    <property type="match status" value="1"/>
</dbReference>
<evidence type="ECO:0000256" key="5">
    <source>
        <dbReference type="ARBA" id="ARBA00023186"/>
    </source>
</evidence>
<evidence type="ECO:0000256" key="2">
    <source>
        <dbReference type="ARBA" id="ARBA00008787"/>
    </source>
</evidence>
<feature type="region of interest" description="Disordered" evidence="7">
    <location>
        <begin position="138"/>
        <end position="158"/>
    </location>
</feature>
<keyword evidence="4 6" id="KW-1005">Bacterial flagellum biogenesis</keyword>